<proteinExistence type="predicted"/>
<dbReference type="InterPro" id="IPR041401">
    <property type="entry name" value="TseB-like_dom"/>
</dbReference>
<comment type="caution">
    <text evidence="3">The sequence shown here is derived from an EMBL/GenBank/DDBJ whole genome shotgun (WGS) entry which is preliminary data.</text>
</comment>
<protein>
    <recommendedName>
        <fullName evidence="2">Cell wall elongation regulator TseB-like domain-containing protein</fullName>
    </recommendedName>
</protein>
<dbReference type="EMBL" id="QCZG01000009">
    <property type="protein sequence ID" value="PWA12341.1"/>
    <property type="molecule type" value="Genomic_DNA"/>
</dbReference>
<dbReference type="SUPFAM" id="SSF54403">
    <property type="entry name" value="Cystatin/monellin"/>
    <property type="match status" value="2"/>
</dbReference>
<name>A0A2U1K496_9BACI</name>
<keyword evidence="4" id="KW-1185">Reference proteome</keyword>
<dbReference type="AlphaFoldDB" id="A0A2U1K496"/>
<feature type="domain" description="Cell wall elongation regulator TseB-like" evidence="2">
    <location>
        <begin position="50"/>
        <end position="94"/>
    </location>
</feature>
<gene>
    <name evidence="3" type="ORF">DCC39_05935</name>
</gene>
<keyword evidence="1" id="KW-1133">Transmembrane helix</keyword>
<dbReference type="Pfam" id="PF17881">
    <property type="entry name" value="TseB"/>
    <property type="match status" value="1"/>
</dbReference>
<dbReference type="Proteomes" id="UP000245998">
    <property type="component" value="Unassembled WGS sequence"/>
</dbReference>
<evidence type="ECO:0000259" key="2">
    <source>
        <dbReference type="Pfam" id="PF17881"/>
    </source>
</evidence>
<reference evidence="3 4" key="1">
    <citation type="submission" date="2018-04" db="EMBL/GenBank/DDBJ databases">
        <title>Camelliibacillus theae gen. nov., sp. nov., isolated from Pu'er tea.</title>
        <authorList>
            <person name="Niu L."/>
        </authorList>
    </citation>
    <scope>NUCLEOTIDE SEQUENCE [LARGE SCALE GENOMIC DNA]</scope>
    <source>
        <strain evidence="3 4">T8</strain>
    </source>
</reference>
<dbReference type="InterPro" id="IPR046350">
    <property type="entry name" value="Cystatin_sf"/>
</dbReference>
<keyword evidence="1" id="KW-0812">Transmembrane</keyword>
<evidence type="ECO:0000313" key="3">
    <source>
        <dbReference type="EMBL" id="PWA12341.1"/>
    </source>
</evidence>
<organism evidence="3 4">
    <name type="scientific">Pueribacillus theae</name>
    <dbReference type="NCBI Taxonomy" id="2171751"/>
    <lineage>
        <taxon>Bacteria</taxon>
        <taxon>Bacillati</taxon>
        <taxon>Bacillota</taxon>
        <taxon>Bacilli</taxon>
        <taxon>Bacillales</taxon>
        <taxon>Bacillaceae</taxon>
        <taxon>Pueribacillus</taxon>
    </lineage>
</organism>
<feature type="transmembrane region" description="Helical" evidence="1">
    <location>
        <begin position="18"/>
        <end position="37"/>
    </location>
</feature>
<evidence type="ECO:0000313" key="4">
    <source>
        <dbReference type="Proteomes" id="UP000245998"/>
    </source>
</evidence>
<evidence type="ECO:0000256" key="1">
    <source>
        <dbReference type="SAM" id="Phobius"/>
    </source>
</evidence>
<dbReference type="Gene3D" id="3.10.450.40">
    <property type="match status" value="2"/>
</dbReference>
<accession>A0A2U1K496</accession>
<sequence>MQNVSRSLKMYGDDMKKWLFIFALLLIFVVIQSIYLYNRALEPINKAEKTAVNLAKEHYKLKKIEEVTYFNGEESFQIIQALDNNDENIIIWVPDKNTKNMVMKKKEDGLTEKQVKKFAVSELDIKKLKDIRLGMKQGKPAWEITFIDSEGRYSFYYLQFDGETWIENYRLKAV</sequence>
<keyword evidence="1" id="KW-0472">Membrane</keyword>